<feature type="coiled-coil region" evidence="1">
    <location>
        <begin position="949"/>
        <end position="976"/>
    </location>
</feature>
<feature type="compositionally biased region" description="Polar residues" evidence="2">
    <location>
        <begin position="1605"/>
        <end position="1614"/>
    </location>
</feature>
<feature type="compositionally biased region" description="Polar residues" evidence="2">
    <location>
        <begin position="789"/>
        <end position="807"/>
    </location>
</feature>
<keyword evidence="4" id="KW-1185">Reference proteome</keyword>
<dbReference type="Proteomes" id="UP001152759">
    <property type="component" value="Chromosome 4"/>
</dbReference>
<accession>A0A9P0ABZ1</accession>
<feature type="coiled-coil region" evidence="1">
    <location>
        <begin position="1331"/>
        <end position="1390"/>
    </location>
</feature>
<feature type="coiled-coil region" evidence="1">
    <location>
        <begin position="1430"/>
        <end position="1534"/>
    </location>
</feature>
<gene>
    <name evidence="3" type="ORF">BEMITA_LOCUS8134</name>
</gene>
<protein>
    <submittedName>
        <fullName evidence="3">Uncharacterized protein</fullName>
    </submittedName>
</protein>
<reference evidence="3" key="1">
    <citation type="submission" date="2021-12" db="EMBL/GenBank/DDBJ databases">
        <authorList>
            <person name="King R."/>
        </authorList>
    </citation>
    <scope>NUCLEOTIDE SEQUENCE</scope>
</reference>
<feature type="coiled-coil region" evidence="1">
    <location>
        <begin position="358"/>
        <end position="417"/>
    </location>
</feature>
<feature type="compositionally biased region" description="Polar residues" evidence="2">
    <location>
        <begin position="763"/>
        <end position="780"/>
    </location>
</feature>
<dbReference type="Gene3D" id="1.10.287.1490">
    <property type="match status" value="1"/>
</dbReference>
<feature type="coiled-coil region" evidence="1">
    <location>
        <begin position="1009"/>
        <end position="1284"/>
    </location>
</feature>
<feature type="coiled-coil region" evidence="1">
    <location>
        <begin position="139"/>
        <end position="166"/>
    </location>
</feature>
<dbReference type="EMBL" id="OU963865">
    <property type="protein sequence ID" value="CAH0389288.1"/>
    <property type="molecule type" value="Genomic_DNA"/>
</dbReference>
<feature type="region of interest" description="Disordered" evidence="2">
    <location>
        <begin position="763"/>
        <end position="816"/>
    </location>
</feature>
<feature type="region of interest" description="Disordered" evidence="2">
    <location>
        <begin position="1602"/>
        <end position="1625"/>
    </location>
</feature>
<dbReference type="PANTHER" id="PTHR23159">
    <property type="entry name" value="CENTROSOMAL PROTEIN 2"/>
    <property type="match status" value="1"/>
</dbReference>
<feature type="coiled-coil region" evidence="1">
    <location>
        <begin position="875"/>
        <end position="902"/>
    </location>
</feature>
<evidence type="ECO:0000256" key="1">
    <source>
        <dbReference type="SAM" id="Coils"/>
    </source>
</evidence>
<evidence type="ECO:0000313" key="3">
    <source>
        <dbReference type="EMBL" id="CAH0389288.1"/>
    </source>
</evidence>
<proteinExistence type="predicted"/>
<evidence type="ECO:0000313" key="4">
    <source>
        <dbReference type="Proteomes" id="UP001152759"/>
    </source>
</evidence>
<name>A0A9P0ABZ1_BEMTA</name>
<feature type="coiled-coil region" evidence="1">
    <location>
        <begin position="212"/>
        <end position="323"/>
    </location>
</feature>
<organism evidence="3 4">
    <name type="scientific">Bemisia tabaci</name>
    <name type="common">Sweetpotato whitefly</name>
    <name type="synonym">Aleurodes tabaci</name>
    <dbReference type="NCBI Taxonomy" id="7038"/>
    <lineage>
        <taxon>Eukaryota</taxon>
        <taxon>Metazoa</taxon>
        <taxon>Ecdysozoa</taxon>
        <taxon>Arthropoda</taxon>
        <taxon>Hexapoda</taxon>
        <taxon>Insecta</taxon>
        <taxon>Pterygota</taxon>
        <taxon>Neoptera</taxon>
        <taxon>Paraneoptera</taxon>
        <taxon>Hemiptera</taxon>
        <taxon>Sternorrhyncha</taxon>
        <taxon>Aleyrodoidea</taxon>
        <taxon>Aleyrodidae</taxon>
        <taxon>Aleyrodinae</taxon>
        <taxon>Bemisia</taxon>
    </lineage>
</organism>
<dbReference type="PANTHER" id="PTHR23159:SF31">
    <property type="entry name" value="CENTROSOME-ASSOCIATED PROTEIN CEP250 ISOFORM X1"/>
    <property type="match status" value="1"/>
</dbReference>
<sequence length="1724" mass="199147">MSSSSEGQQISEICRNNEAYRKSAIKAADCDHKDSLKVIEEFQEVYRKRMKLLNEASDKSPELSELKIRTLQDWVEDLTEQNSLLATTLEELEAEALVKANSLSHTTSDFSRTRNSFHDSLVSNRTVDLQDSALSQSFLGISLDDLQRLRMENEELKQKYSKKEAGFEKYRLCMEKLLERVEQPLYDSSHPAIMFSSGDNSRIITKSHSFELEHLNSMIEDYKNQIKLLKEELSRKENDVNNLKSNLEEKDESLAKMSEQLAYLQEIVQEVELLKTEMEKNRKNFHETRMSLAMEVASKHDQNLKLKHEIQLLEEQVRQSEMSTHFKDDIIKELRKELKTARCKEKNDECLSQLQYKIDSLSMQLKAKNDLISQLEMKLRLEKNTANSPKVIDDDKVEELKLKLKEKDDRIRELEAGYSEVFSISDTPLTSVFNNQHSPKFMKNKVNEISSSLFFEKFEDYYKLSEEESIIFVNLFKESEAATKISQERESKVLALDEQLLIMSRLLHEILQLFGKIEESNLLDDVNSENSSVTEMTNQDLHHSVKLIQENLNSVLSSLNGQDFSCTNNCNHLLSNVEKVFEEVQSELFLLKEGYSSHKNQTEIVYETYRSIQKSLKAFIEHITEVSKSFEELKNMDLNGILSIHQDKILSLKHDLQETRKKKEETLKIVKKYLTKEDTSNLGENNLVVRNLNHLTVLANESYNGCVNVLQDISSILRNHSSFNEDVSIPSIYVDTPQTKEKIFSTLDHVLSTNQKMKSILENASTSSSNPVPPNKSWNSSHKEHGDQSSHSTEMVTSKDQSTSTDNEQMENSERRLSELSIELEHTKSLLRNSEQDMNSRLQDFENYKSCAEKMIDDLKLQVSHLKKTQDLSAVTKLESKISALEKEKDAFIKTVECQNKELSRIKQLFTIAQEEKNAALIEKSIAQDELNEKAYFVNEKLNAKDMRIKELSSMLDQSQQSVTKLQKEIETLNSKSDYVMEKLRKDLCELTVTLKERDNLLSKREECIDALHETIRLLETENKDLRKEIDNLVKQKEKYIEFEEKLLDAQDKIMLLETEKHSLAQRVKAFKSYFETLHGNLTACIEQVAEEKKRVERLQETNINTTIKVYELEQDYQMSERKLQCCQEEIKILEAKVKELEDSLSSSNEAASNLRCSLEEKENDLVTAQNINRMYEENIESLRKENESIDSQNEETKIKLRYLSEEVNTLKRQNEDLSLKNSLALNDINQENQINEMLRQRIEEIKKSRNQDLAAAQENEAMLKDTQKKLSEIMKANSILENNFVILLKELNNIQLQDEPSILSKINKEGNGINRTKIVIEQLKLVEKSYHNFVQQANDYRQQLKSKQNEIVILTEMNENMKSKYAKKIDEMSKQFQQLKNSNESYRDETTKLKGNISNLTSQLNEALNREESAKSCLLVKDSGWSKKLHDNEQEVVQLRGLLSNLKRDFSKRSAELAQEQANHAATETRLKSVSADVMRLRKELRSKEEIVTKVQGGMSQLTNKLVSYFQEITEKAELVSLLEAENKRLRNELGSTYNHNEVNIQPKKRSGAVSFDVEGASGENPNYLCRLDGKLKENQKIREPFLSELYQHSLINNPLRESPCNSSASSSKYLPPHRQKSNLTQKYKSMKQQNAQLLKDKEVLERINDQLISEMTASDTSVRLAFSSALSLPALCRGNAEKDAISVLMDSNEIFEESDSNILEMKPNNLHFLPDDKVTTSK</sequence>
<keyword evidence="1" id="KW-0175">Coiled coil</keyword>
<evidence type="ECO:0000256" key="2">
    <source>
        <dbReference type="SAM" id="MobiDB-lite"/>
    </source>
</evidence>